<name>A0A919KQ15_9ACTN</name>
<comment type="caution">
    <text evidence="9">The sequence shown here is derived from an EMBL/GenBank/DDBJ whole genome shotgun (WGS) entry which is preliminary data.</text>
</comment>
<evidence type="ECO:0000256" key="5">
    <source>
        <dbReference type="ARBA" id="ARBA00022963"/>
    </source>
</evidence>
<feature type="domain" description="Phospholipase D-like" evidence="8">
    <location>
        <begin position="70"/>
        <end position="206"/>
    </location>
</feature>
<dbReference type="PANTHER" id="PTHR43856:SF1">
    <property type="entry name" value="MITOCHONDRIAL CARDIOLIPIN HYDROLASE"/>
    <property type="match status" value="1"/>
</dbReference>
<evidence type="ECO:0000256" key="4">
    <source>
        <dbReference type="ARBA" id="ARBA00022801"/>
    </source>
</evidence>
<keyword evidence="10" id="KW-1185">Reference proteome</keyword>
<comment type="similarity">
    <text evidence="2">Belongs to the phospholipase D family.</text>
</comment>
<proteinExistence type="inferred from homology"/>
<evidence type="ECO:0000313" key="9">
    <source>
        <dbReference type="EMBL" id="GHH68875.1"/>
    </source>
</evidence>
<dbReference type="RefSeq" id="WP_229924257.1">
    <property type="nucleotide sequence ID" value="NZ_BNCD01000001.1"/>
</dbReference>
<dbReference type="AlphaFoldDB" id="A0A919KQ15"/>
<dbReference type="InterPro" id="IPR051406">
    <property type="entry name" value="PLD_domain"/>
</dbReference>
<dbReference type="Gene3D" id="3.30.870.10">
    <property type="entry name" value="Endonuclease Chain A"/>
    <property type="match status" value="2"/>
</dbReference>
<accession>A0A919KQ15</accession>
<dbReference type="EC" id="3.1.4.4" evidence="3"/>
<sequence>MHRSTVRRLGLAAALLPAALLALPPNAQAAATAATTTTATAPAVFNDPAGSATDQSRIRDYVLALIEGTAAGTEIRVSMYGFTDDPVADALVAAARRGVAVKVVVDHYTLGLDGTEYPTLQSGLGTDRSKASWVLACPAGRACIADRGGINHNKFFLFSQVGGESNVVVQTSANMTSTQRTDLFNNAVTLSDATLYGSYTAYFDDLVEYGSAASGLTDYYRTTTSGPYKDYFFPRHERSGTTPTTDPATDTVKLILDNVDCAGGTQIRVAMFAFTRTQVAQKLVDLQAAGCTVSLAFDGHTDPNGTPHLPPAVEEIVSGRLARRVECDDGPTGIGVHSKYLLVKGTYDGRAGRALVFTGSHNYTYGALRDNDEALLKVDDAAVYDAYQADHDRLMDYCTGS</sequence>
<dbReference type="GO" id="GO:0004630">
    <property type="term" value="F:phospholipase D activity"/>
    <property type="evidence" value="ECO:0007669"/>
    <property type="project" value="UniProtKB-EC"/>
</dbReference>
<dbReference type="InterPro" id="IPR025202">
    <property type="entry name" value="PLD-like_dom"/>
</dbReference>
<gene>
    <name evidence="9" type="ORF">GCM10018793_00340</name>
</gene>
<dbReference type="GO" id="GO:0016891">
    <property type="term" value="F:RNA endonuclease activity producing 5'-phosphomonoesters, hydrolytic mechanism"/>
    <property type="evidence" value="ECO:0007669"/>
    <property type="project" value="TreeGrafter"/>
</dbReference>
<evidence type="ECO:0000256" key="1">
    <source>
        <dbReference type="ARBA" id="ARBA00000798"/>
    </source>
</evidence>
<dbReference type="SUPFAM" id="SSF56024">
    <property type="entry name" value="Phospholipase D/nuclease"/>
    <property type="match status" value="2"/>
</dbReference>
<keyword evidence="4" id="KW-0378">Hydrolase</keyword>
<evidence type="ECO:0000256" key="6">
    <source>
        <dbReference type="ARBA" id="ARBA00023098"/>
    </source>
</evidence>
<dbReference type="GO" id="GO:0016042">
    <property type="term" value="P:lipid catabolic process"/>
    <property type="evidence" value="ECO:0007669"/>
    <property type="project" value="UniProtKB-KW"/>
</dbReference>
<keyword evidence="7" id="KW-0732">Signal</keyword>
<evidence type="ECO:0000313" key="10">
    <source>
        <dbReference type="Proteomes" id="UP000603708"/>
    </source>
</evidence>
<reference evidence="9" key="2">
    <citation type="submission" date="2020-09" db="EMBL/GenBank/DDBJ databases">
        <authorList>
            <person name="Sun Q."/>
            <person name="Ohkuma M."/>
        </authorList>
    </citation>
    <scope>NUCLEOTIDE SEQUENCE</scope>
    <source>
        <strain evidence="9">JCM 5069</strain>
    </source>
</reference>
<evidence type="ECO:0000259" key="8">
    <source>
        <dbReference type="Pfam" id="PF13091"/>
    </source>
</evidence>
<keyword evidence="5" id="KW-0442">Lipid degradation</keyword>
<protein>
    <recommendedName>
        <fullName evidence="3">phospholipase D</fullName>
        <ecNumber evidence="3">3.1.4.4</ecNumber>
    </recommendedName>
</protein>
<dbReference type="Pfam" id="PF13091">
    <property type="entry name" value="PLDc_2"/>
    <property type="match status" value="2"/>
</dbReference>
<comment type="catalytic activity">
    <reaction evidence="1">
        <text>a 1,2-diacyl-sn-glycero-3-phosphocholine + H2O = a 1,2-diacyl-sn-glycero-3-phosphate + choline + H(+)</text>
        <dbReference type="Rhea" id="RHEA:14445"/>
        <dbReference type="ChEBI" id="CHEBI:15354"/>
        <dbReference type="ChEBI" id="CHEBI:15377"/>
        <dbReference type="ChEBI" id="CHEBI:15378"/>
        <dbReference type="ChEBI" id="CHEBI:57643"/>
        <dbReference type="ChEBI" id="CHEBI:58608"/>
        <dbReference type="EC" id="3.1.4.4"/>
    </reaction>
</comment>
<organism evidence="9 10">
    <name type="scientific">Streptomyces sulfonofaciens</name>
    <dbReference type="NCBI Taxonomy" id="68272"/>
    <lineage>
        <taxon>Bacteria</taxon>
        <taxon>Bacillati</taxon>
        <taxon>Actinomycetota</taxon>
        <taxon>Actinomycetes</taxon>
        <taxon>Kitasatosporales</taxon>
        <taxon>Streptomycetaceae</taxon>
        <taxon>Streptomyces</taxon>
    </lineage>
</organism>
<reference evidence="9" key="1">
    <citation type="journal article" date="2014" name="Int. J. Syst. Evol. Microbiol.">
        <title>Complete genome sequence of Corynebacterium casei LMG S-19264T (=DSM 44701T), isolated from a smear-ripened cheese.</title>
        <authorList>
            <consortium name="US DOE Joint Genome Institute (JGI-PGF)"/>
            <person name="Walter F."/>
            <person name="Albersmeier A."/>
            <person name="Kalinowski J."/>
            <person name="Ruckert C."/>
        </authorList>
    </citation>
    <scope>NUCLEOTIDE SEQUENCE</scope>
    <source>
        <strain evidence="9">JCM 5069</strain>
    </source>
</reference>
<feature type="signal peptide" evidence="7">
    <location>
        <begin position="1"/>
        <end position="29"/>
    </location>
</feature>
<evidence type="ECO:0000256" key="7">
    <source>
        <dbReference type="SAM" id="SignalP"/>
    </source>
</evidence>
<feature type="chain" id="PRO_5037732494" description="phospholipase D" evidence="7">
    <location>
        <begin position="30"/>
        <end position="401"/>
    </location>
</feature>
<evidence type="ECO:0000256" key="2">
    <source>
        <dbReference type="ARBA" id="ARBA00008664"/>
    </source>
</evidence>
<keyword evidence="6" id="KW-0443">Lipid metabolism</keyword>
<dbReference type="Proteomes" id="UP000603708">
    <property type="component" value="Unassembled WGS sequence"/>
</dbReference>
<dbReference type="PANTHER" id="PTHR43856">
    <property type="entry name" value="CARDIOLIPIN HYDROLASE"/>
    <property type="match status" value="1"/>
</dbReference>
<evidence type="ECO:0000256" key="3">
    <source>
        <dbReference type="ARBA" id="ARBA00012027"/>
    </source>
</evidence>
<dbReference type="EMBL" id="BNCD01000001">
    <property type="protein sequence ID" value="GHH68875.1"/>
    <property type="molecule type" value="Genomic_DNA"/>
</dbReference>
<feature type="domain" description="Phospholipase D-like" evidence="8">
    <location>
        <begin position="265"/>
        <end position="394"/>
    </location>
</feature>